<feature type="compositionally biased region" description="Basic and acidic residues" evidence="1">
    <location>
        <begin position="8"/>
        <end position="26"/>
    </location>
</feature>
<keyword evidence="3" id="KW-1185">Reference proteome</keyword>
<comment type="caution">
    <text evidence="2">The sequence shown here is derived from an EMBL/GenBank/DDBJ whole genome shotgun (WGS) entry which is preliminary data.</text>
</comment>
<feature type="compositionally biased region" description="Acidic residues" evidence="1">
    <location>
        <begin position="106"/>
        <end position="128"/>
    </location>
</feature>
<accession>A0A1B7TC12</accession>
<evidence type="ECO:0000256" key="1">
    <source>
        <dbReference type="SAM" id="MobiDB-lite"/>
    </source>
</evidence>
<evidence type="ECO:0000313" key="2">
    <source>
        <dbReference type="EMBL" id="OBA26225.1"/>
    </source>
</evidence>
<proteinExistence type="predicted"/>
<dbReference type="AlphaFoldDB" id="A0A1B7TC12"/>
<reference evidence="3" key="1">
    <citation type="journal article" date="2016" name="Proc. Natl. Acad. Sci. U.S.A.">
        <title>Comparative genomics of biotechnologically important yeasts.</title>
        <authorList>
            <person name="Riley R."/>
            <person name="Haridas S."/>
            <person name="Wolfe K.H."/>
            <person name="Lopes M.R."/>
            <person name="Hittinger C.T."/>
            <person name="Goeker M."/>
            <person name="Salamov A.A."/>
            <person name="Wisecaver J.H."/>
            <person name="Long T.M."/>
            <person name="Calvey C.H."/>
            <person name="Aerts A.L."/>
            <person name="Barry K.W."/>
            <person name="Choi C."/>
            <person name="Clum A."/>
            <person name="Coughlan A.Y."/>
            <person name="Deshpande S."/>
            <person name="Douglass A.P."/>
            <person name="Hanson S.J."/>
            <person name="Klenk H.-P."/>
            <person name="LaButti K.M."/>
            <person name="Lapidus A."/>
            <person name="Lindquist E.A."/>
            <person name="Lipzen A.M."/>
            <person name="Meier-Kolthoff J.P."/>
            <person name="Ohm R.A."/>
            <person name="Otillar R.P."/>
            <person name="Pangilinan J.L."/>
            <person name="Peng Y."/>
            <person name="Rokas A."/>
            <person name="Rosa C.A."/>
            <person name="Scheuner C."/>
            <person name="Sibirny A.A."/>
            <person name="Slot J.C."/>
            <person name="Stielow J.B."/>
            <person name="Sun H."/>
            <person name="Kurtzman C.P."/>
            <person name="Blackwell M."/>
            <person name="Grigoriev I.V."/>
            <person name="Jeffries T.W."/>
        </authorList>
    </citation>
    <scope>NUCLEOTIDE SEQUENCE [LARGE SCALE GENOMIC DNA]</scope>
    <source>
        <strain evidence="3">NRRL Y-1626</strain>
    </source>
</reference>
<organism evidence="2 3">
    <name type="scientific">Hanseniaspora valbyensis NRRL Y-1626</name>
    <dbReference type="NCBI Taxonomy" id="766949"/>
    <lineage>
        <taxon>Eukaryota</taxon>
        <taxon>Fungi</taxon>
        <taxon>Dikarya</taxon>
        <taxon>Ascomycota</taxon>
        <taxon>Saccharomycotina</taxon>
        <taxon>Saccharomycetes</taxon>
        <taxon>Saccharomycodales</taxon>
        <taxon>Saccharomycodaceae</taxon>
        <taxon>Hanseniaspora</taxon>
    </lineage>
</organism>
<dbReference type="EMBL" id="LXPE01000021">
    <property type="protein sequence ID" value="OBA26225.1"/>
    <property type="molecule type" value="Genomic_DNA"/>
</dbReference>
<feature type="region of interest" description="Disordered" evidence="1">
    <location>
        <begin position="1"/>
        <end position="26"/>
    </location>
</feature>
<evidence type="ECO:0000313" key="3">
    <source>
        <dbReference type="Proteomes" id="UP000092321"/>
    </source>
</evidence>
<dbReference type="Proteomes" id="UP000092321">
    <property type="component" value="Unassembled WGS sequence"/>
</dbReference>
<feature type="region of interest" description="Disordered" evidence="1">
    <location>
        <begin position="93"/>
        <end position="188"/>
    </location>
</feature>
<name>A0A1B7TC12_9ASCO</name>
<protein>
    <submittedName>
        <fullName evidence="2">Uncharacterized protein</fullName>
    </submittedName>
</protein>
<feature type="compositionally biased region" description="Acidic residues" evidence="1">
    <location>
        <begin position="152"/>
        <end position="176"/>
    </location>
</feature>
<feature type="compositionally biased region" description="Basic and acidic residues" evidence="1">
    <location>
        <begin position="177"/>
        <end position="188"/>
    </location>
</feature>
<sequence length="188" mass="21295">MHTKNKVRMKEVPQQEKSLEINKPEETPILSDYLKQANKEQINESKKGLSGNEILTKLFEQEGIDQPALQHYLKSKNLKVKNDDEEQQKILKRTLKRESEAAALGSDEDDDDDSDDADFNLSEAELDNDDHLSEEYDSNAEGADSDVARDSDLDDDLANEDEEEADQGSELSEIEDEPPKKKAKTNEN</sequence>
<gene>
    <name evidence="2" type="ORF">HANVADRAFT_120424</name>
</gene>